<keyword evidence="10" id="KW-0472">Membrane</keyword>
<proteinExistence type="inferred from homology"/>
<keyword evidence="4" id="KW-0560">Oxidoreductase</keyword>
<organism evidence="11 12">
    <name type="scientific">Sclerotinia borealis (strain F-4128)</name>
    <dbReference type="NCBI Taxonomy" id="1432307"/>
    <lineage>
        <taxon>Eukaryota</taxon>
        <taxon>Fungi</taxon>
        <taxon>Dikarya</taxon>
        <taxon>Ascomycota</taxon>
        <taxon>Pezizomycotina</taxon>
        <taxon>Leotiomycetes</taxon>
        <taxon>Helotiales</taxon>
        <taxon>Sclerotiniaceae</taxon>
        <taxon>Sclerotinia</taxon>
    </lineage>
</organism>
<dbReference type="GO" id="GO:0004497">
    <property type="term" value="F:monooxygenase activity"/>
    <property type="evidence" value="ECO:0007669"/>
    <property type="project" value="UniProtKB-KW"/>
</dbReference>
<keyword evidence="10" id="KW-0812">Transmembrane</keyword>
<keyword evidence="7" id="KW-0503">Monooxygenase</keyword>
<feature type="transmembrane region" description="Helical" evidence="10">
    <location>
        <begin position="61"/>
        <end position="86"/>
    </location>
</feature>
<evidence type="ECO:0000256" key="10">
    <source>
        <dbReference type="SAM" id="Phobius"/>
    </source>
</evidence>
<evidence type="ECO:0000256" key="5">
    <source>
        <dbReference type="ARBA" id="ARBA00023004"/>
    </source>
</evidence>
<evidence type="ECO:0000256" key="6">
    <source>
        <dbReference type="ARBA" id="ARBA00023026"/>
    </source>
</evidence>
<comment type="caution">
    <text evidence="11">The sequence shown here is derived from an EMBL/GenBank/DDBJ whole genome shotgun (WGS) entry which is preliminary data.</text>
</comment>
<evidence type="ECO:0000256" key="9">
    <source>
        <dbReference type="SAM" id="MobiDB-lite"/>
    </source>
</evidence>
<feature type="transmembrane region" description="Helical" evidence="10">
    <location>
        <begin position="37"/>
        <end position="55"/>
    </location>
</feature>
<gene>
    <name evidence="11" type="ORF">SBOR_1551</name>
</gene>
<dbReference type="AlphaFoldDB" id="W9CU34"/>
<keyword evidence="3 8" id="KW-0479">Metal-binding</keyword>
<dbReference type="Pfam" id="PF00067">
    <property type="entry name" value="p450"/>
    <property type="match status" value="1"/>
</dbReference>
<evidence type="ECO:0000256" key="4">
    <source>
        <dbReference type="ARBA" id="ARBA00023002"/>
    </source>
</evidence>
<keyword evidence="5 8" id="KW-0408">Iron</keyword>
<evidence type="ECO:0008006" key="13">
    <source>
        <dbReference type="Google" id="ProtNLM"/>
    </source>
</evidence>
<evidence type="ECO:0000313" key="12">
    <source>
        <dbReference type="Proteomes" id="UP000019487"/>
    </source>
</evidence>
<comment type="cofactor">
    <cofactor evidence="1 8">
        <name>heme</name>
        <dbReference type="ChEBI" id="CHEBI:30413"/>
    </cofactor>
</comment>
<dbReference type="GO" id="GO:0020037">
    <property type="term" value="F:heme binding"/>
    <property type="evidence" value="ECO:0007669"/>
    <property type="project" value="InterPro"/>
</dbReference>
<keyword evidence="8" id="KW-0349">Heme</keyword>
<dbReference type="InterPro" id="IPR036396">
    <property type="entry name" value="Cyt_P450_sf"/>
</dbReference>
<dbReference type="PANTHER" id="PTHR24305:SF187">
    <property type="entry name" value="P450, PUTATIVE (EUROFUNG)-RELATED"/>
    <property type="match status" value="1"/>
</dbReference>
<feature type="transmembrane region" description="Helical" evidence="10">
    <location>
        <begin position="6"/>
        <end position="25"/>
    </location>
</feature>
<dbReference type="Gene3D" id="1.10.630.10">
    <property type="entry name" value="Cytochrome P450"/>
    <property type="match status" value="1"/>
</dbReference>
<dbReference type="PANTHER" id="PTHR24305">
    <property type="entry name" value="CYTOCHROME P450"/>
    <property type="match status" value="1"/>
</dbReference>
<keyword evidence="10" id="KW-1133">Transmembrane helix</keyword>
<keyword evidence="6" id="KW-0843">Virulence</keyword>
<name>W9CU34_SCLBF</name>
<evidence type="ECO:0000256" key="8">
    <source>
        <dbReference type="PIRSR" id="PIRSR602403-1"/>
    </source>
</evidence>
<dbReference type="HOGENOM" id="CLU_001570_14_10_1"/>
<feature type="region of interest" description="Disordered" evidence="9">
    <location>
        <begin position="547"/>
        <end position="578"/>
    </location>
</feature>
<evidence type="ECO:0000313" key="11">
    <source>
        <dbReference type="EMBL" id="ESZ98020.1"/>
    </source>
</evidence>
<evidence type="ECO:0000256" key="3">
    <source>
        <dbReference type="ARBA" id="ARBA00022723"/>
    </source>
</evidence>
<dbReference type="InterPro" id="IPR001128">
    <property type="entry name" value="Cyt_P450"/>
</dbReference>
<feature type="compositionally biased region" description="Basic and acidic residues" evidence="9">
    <location>
        <begin position="554"/>
        <end position="578"/>
    </location>
</feature>
<dbReference type="InterPro" id="IPR002403">
    <property type="entry name" value="Cyt_P450_E_grp-IV"/>
</dbReference>
<evidence type="ECO:0000256" key="7">
    <source>
        <dbReference type="ARBA" id="ARBA00023033"/>
    </source>
</evidence>
<dbReference type="GO" id="GO:0005506">
    <property type="term" value="F:iron ion binding"/>
    <property type="evidence" value="ECO:0007669"/>
    <property type="project" value="InterPro"/>
</dbReference>
<keyword evidence="12" id="KW-1185">Reference proteome</keyword>
<evidence type="ECO:0000256" key="1">
    <source>
        <dbReference type="ARBA" id="ARBA00001971"/>
    </source>
</evidence>
<dbReference type="PRINTS" id="PR00465">
    <property type="entry name" value="EP450IV"/>
</dbReference>
<dbReference type="OrthoDB" id="6692864at2759"/>
<dbReference type="SUPFAM" id="SSF48264">
    <property type="entry name" value="Cytochrome P450"/>
    <property type="match status" value="1"/>
</dbReference>
<comment type="similarity">
    <text evidence="2">Belongs to the cytochrome P450 family.</text>
</comment>
<dbReference type="CDD" id="cd11061">
    <property type="entry name" value="CYP67-like"/>
    <property type="match status" value="1"/>
</dbReference>
<dbReference type="EMBL" id="AYSA01000056">
    <property type="protein sequence ID" value="ESZ98020.1"/>
    <property type="molecule type" value="Genomic_DNA"/>
</dbReference>
<dbReference type="PRINTS" id="PR00385">
    <property type="entry name" value="P450"/>
</dbReference>
<accession>W9CU34</accession>
<dbReference type="GO" id="GO:0016705">
    <property type="term" value="F:oxidoreductase activity, acting on paired donors, with incorporation or reduction of molecular oxygen"/>
    <property type="evidence" value="ECO:0007669"/>
    <property type="project" value="InterPro"/>
</dbReference>
<sequence length="596" mass="67299">MTDPNYTLFTLLASVAGIASHLAYFIHGEHHMQSPQYLLTILFSPLLLFLAILKFELTSSYITALQLTTIILISFFTSLACSILIYRIFFHPLRHFPGPFLAKCSKMFHVLRLLGTSDNYLQAHGLHEMYGDFVRVGPNELTIVRPEAVKAMIGPGSKCTKSSWYDVIGLPHTSTHLERDRVKHDKRRKVWDRGFSAKALRNYEGRVTSYADELISQLEAFKGKPVNATLWFNSFAFDVIGDLAFGKSFDMLKTGEKHSALKLLQKGMEPLGILTPIPWVFPILIKIPGVVDGFNEFINFCEKQIDIRRANEPNMPDIMTWLIDAHENDSDPIHKDPRWLSGDSRLAIIAGSDTTSATLTYLFYHLCLEPHHVTKLREELEPTFTPGSLSECRDIQDLPYLNGVINETLRLHPPVPSGLLRQTPPEGLMIDGTYVPGGVTISAPSWTMGRLKTCYPSPHSFLPTRWFPDQADPQHVQDQHQNRYLLDKSVFTPFSAGNYSCVGKQLALMELRAVVARVVMRFEVEFAVGERGERLMGREWVVQGDGVGDGDGYGDGRGEKKRERGRREGRGKREQDTKEVFTLELGDLMLVFGGRE</sequence>
<dbReference type="STRING" id="1432307.W9CU34"/>
<feature type="binding site" description="axial binding residue" evidence="8">
    <location>
        <position position="501"/>
    </location>
    <ligand>
        <name>heme</name>
        <dbReference type="ChEBI" id="CHEBI:30413"/>
    </ligand>
    <ligandPart>
        <name>Fe</name>
        <dbReference type="ChEBI" id="CHEBI:18248"/>
    </ligandPart>
</feature>
<reference evidence="11 12" key="1">
    <citation type="journal article" date="2014" name="Genome Announc.">
        <title>Draft genome sequence of Sclerotinia borealis, a psychrophilic plant pathogenic fungus.</title>
        <authorList>
            <person name="Mardanov A.V."/>
            <person name="Beletsky A.V."/>
            <person name="Kadnikov V.V."/>
            <person name="Ignatov A.N."/>
            <person name="Ravin N.V."/>
        </authorList>
    </citation>
    <scope>NUCLEOTIDE SEQUENCE [LARGE SCALE GENOMIC DNA]</scope>
    <source>
        <strain evidence="12">F-4157</strain>
    </source>
</reference>
<dbReference type="Proteomes" id="UP000019487">
    <property type="component" value="Unassembled WGS sequence"/>
</dbReference>
<dbReference type="InterPro" id="IPR050121">
    <property type="entry name" value="Cytochrome_P450_monoxygenase"/>
</dbReference>
<evidence type="ECO:0000256" key="2">
    <source>
        <dbReference type="ARBA" id="ARBA00010617"/>
    </source>
</evidence>
<protein>
    <recommendedName>
        <fullName evidence="13">Cytochrome P450</fullName>
    </recommendedName>
</protein>